<evidence type="ECO:0000313" key="1">
    <source>
        <dbReference type="EMBL" id="VFQ61196.1"/>
    </source>
</evidence>
<dbReference type="EMBL" id="OOIL02000148">
    <property type="protein sequence ID" value="VFQ61196.1"/>
    <property type="molecule type" value="Genomic_DNA"/>
</dbReference>
<proteinExistence type="predicted"/>
<protein>
    <submittedName>
        <fullName evidence="1">Uncharacterized protein</fullName>
    </submittedName>
</protein>
<sequence length="80" mass="8637">MCFSCFAASDSESAAHFMLTRAISFTMLGTTSWRCSRNQGRRCPSVVDYCSTPTSPRAPLGSGSGGLMKDTLDRGYPVFV</sequence>
<dbReference type="AlphaFoldDB" id="A0A484KGZ6"/>
<evidence type="ECO:0000313" key="2">
    <source>
        <dbReference type="Proteomes" id="UP000595140"/>
    </source>
</evidence>
<accession>A0A484KGZ6</accession>
<dbReference type="Proteomes" id="UP000595140">
    <property type="component" value="Unassembled WGS sequence"/>
</dbReference>
<name>A0A484KGZ6_9ASTE</name>
<reference evidence="1 2" key="1">
    <citation type="submission" date="2018-04" db="EMBL/GenBank/DDBJ databases">
        <authorList>
            <person name="Vogel A."/>
        </authorList>
    </citation>
    <scope>NUCLEOTIDE SEQUENCE [LARGE SCALE GENOMIC DNA]</scope>
</reference>
<gene>
    <name evidence="1" type="ORF">CCAM_LOCUS2972</name>
</gene>
<organism evidence="1 2">
    <name type="scientific">Cuscuta campestris</name>
    <dbReference type="NCBI Taxonomy" id="132261"/>
    <lineage>
        <taxon>Eukaryota</taxon>
        <taxon>Viridiplantae</taxon>
        <taxon>Streptophyta</taxon>
        <taxon>Embryophyta</taxon>
        <taxon>Tracheophyta</taxon>
        <taxon>Spermatophyta</taxon>
        <taxon>Magnoliopsida</taxon>
        <taxon>eudicotyledons</taxon>
        <taxon>Gunneridae</taxon>
        <taxon>Pentapetalae</taxon>
        <taxon>asterids</taxon>
        <taxon>lamiids</taxon>
        <taxon>Solanales</taxon>
        <taxon>Convolvulaceae</taxon>
        <taxon>Cuscuteae</taxon>
        <taxon>Cuscuta</taxon>
        <taxon>Cuscuta subgen. Grammica</taxon>
        <taxon>Cuscuta sect. Cleistogrammica</taxon>
    </lineage>
</organism>
<keyword evidence="2" id="KW-1185">Reference proteome</keyword>